<dbReference type="AlphaFoldDB" id="A0AAD5R4E5"/>
<organism evidence="2 3">
    <name type="scientific">Parelaphostrongylus tenuis</name>
    <name type="common">Meningeal worm</name>
    <dbReference type="NCBI Taxonomy" id="148309"/>
    <lineage>
        <taxon>Eukaryota</taxon>
        <taxon>Metazoa</taxon>
        <taxon>Ecdysozoa</taxon>
        <taxon>Nematoda</taxon>
        <taxon>Chromadorea</taxon>
        <taxon>Rhabditida</taxon>
        <taxon>Rhabditina</taxon>
        <taxon>Rhabditomorpha</taxon>
        <taxon>Strongyloidea</taxon>
        <taxon>Metastrongylidae</taxon>
        <taxon>Parelaphostrongylus</taxon>
    </lineage>
</organism>
<reference evidence="2" key="1">
    <citation type="submission" date="2021-06" db="EMBL/GenBank/DDBJ databases">
        <title>Parelaphostrongylus tenuis whole genome reference sequence.</title>
        <authorList>
            <person name="Garwood T.J."/>
            <person name="Larsen P.A."/>
            <person name="Fountain-Jones N.M."/>
            <person name="Garbe J.R."/>
            <person name="Macchietto M.G."/>
            <person name="Kania S.A."/>
            <person name="Gerhold R.W."/>
            <person name="Richards J.E."/>
            <person name="Wolf T.M."/>
        </authorList>
    </citation>
    <scope>NUCLEOTIDE SEQUENCE</scope>
    <source>
        <strain evidence="2">MNPRO001-30</strain>
        <tissue evidence="2">Meninges</tissue>
    </source>
</reference>
<evidence type="ECO:0000313" key="2">
    <source>
        <dbReference type="EMBL" id="KAJ1369447.1"/>
    </source>
</evidence>
<comment type="caution">
    <text evidence="2">The sequence shown here is derived from an EMBL/GenBank/DDBJ whole genome shotgun (WGS) entry which is preliminary data.</text>
</comment>
<dbReference type="EMBL" id="JAHQIW010006554">
    <property type="protein sequence ID" value="KAJ1369447.1"/>
    <property type="molecule type" value="Genomic_DNA"/>
</dbReference>
<proteinExistence type="predicted"/>
<keyword evidence="3" id="KW-1185">Reference proteome</keyword>
<name>A0AAD5R4E5_PARTN</name>
<protein>
    <submittedName>
        <fullName evidence="2">Uncharacterized protein</fullName>
    </submittedName>
</protein>
<feature type="region of interest" description="Disordered" evidence="1">
    <location>
        <begin position="40"/>
        <end position="78"/>
    </location>
</feature>
<evidence type="ECO:0000256" key="1">
    <source>
        <dbReference type="SAM" id="MobiDB-lite"/>
    </source>
</evidence>
<sequence length="78" mass="8462">MSLKTQKIADTSKAASIFSNFFRQPIEKNFRGEILVPGSGSADGRSISIDSVMKSPLSPPKQFVNPARPTRPIRGTSI</sequence>
<evidence type="ECO:0000313" key="3">
    <source>
        <dbReference type="Proteomes" id="UP001196413"/>
    </source>
</evidence>
<dbReference type="Proteomes" id="UP001196413">
    <property type="component" value="Unassembled WGS sequence"/>
</dbReference>
<accession>A0AAD5R4E5</accession>
<gene>
    <name evidence="2" type="ORF">KIN20_030905</name>
</gene>